<evidence type="ECO:0000313" key="1">
    <source>
        <dbReference type="EMBL" id="AQT68725.1"/>
    </source>
</evidence>
<dbReference type="Pfam" id="PF11171">
    <property type="entry name" value="DUF2958"/>
    <property type="match status" value="1"/>
</dbReference>
<dbReference type="KEGG" id="alus:STSP2_01897"/>
<organism evidence="1 2">
    <name type="scientific">Anaerohalosphaera lusitana</name>
    <dbReference type="NCBI Taxonomy" id="1936003"/>
    <lineage>
        <taxon>Bacteria</taxon>
        <taxon>Pseudomonadati</taxon>
        <taxon>Planctomycetota</taxon>
        <taxon>Phycisphaerae</taxon>
        <taxon>Sedimentisphaerales</taxon>
        <taxon>Anaerohalosphaeraceae</taxon>
        <taxon>Anaerohalosphaera</taxon>
    </lineage>
</organism>
<gene>
    <name evidence="1" type="ORF">STSP2_01897</name>
</gene>
<name>A0A1U9NLL7_9BACT</name>
<keyword evidence="2" id="KW-1185">Reference proteome</keyword>
<dbReference type="InterPro" id="IPR021341">
    <property type="entry name" value="DUF2958"/>
</dbReference>
<dbReference type="RefSeq" id="WP_236782698.1">
    <property type="nucleotide sequence ID" value="NZ_CP019791.1"/>
</dbReference>
<protein>
    <recommendedName>
        <fullName evidence="3">DUF2958 domain-containing protein</fullName>
    </recommendedName>
</protein>
<accession>A0A1U9NLL7</accession>
<reference evidence="2" key="1">
    <citation type="submission" date="2017-02" db="EMBL/GenBank/DDBJ databases">
        <title>Comparative genomics and description of representatives of a novel lineage of planctomycetes thriving in anoxic sediments.</title>
        <authorList>
            <person name="Spring S."/>
            <person name="Bunk B."/>
            <person name="Sproer C."/>
        </authorList>
    </citation>
    <scope>NUCLEOTIDE SEQUENCE [LARGE SCALE GENOMIC DNA]</scope>
    <source>
        <strain evidence="2">ST-NAGAB-D1</strain>
    </source>
</reference>
<proteinExistence type="predicted"/>
<evidence type="ECO:0000313" key="2">
    <source>
        <dbReference type="Proteomes" id="UP000189674"/>
    </source>
</evidence>
<sequence length="286" mass="32217">MAWRPNEQFIEGVLDNTRQGKITGWMKFAGIEEKVTFDLDGNFHRDIRGSKVLLRGDGEACDRGKATSRMQGFSMTQKGKAGDMTAGLQPADYVEYPYFEWYSQDNGRVVIELNPDQVELLTRPIPACESDPIDRKEQNQNLTEFVSSTAEILTATEKTSTRAQANNRIRGMELLTEDLREKLPPLGSQDGKGGKALAHCKLFTPDSSFTWWILEAEPVKDRAGNVIDYQMFGLVEGHCKELGYISLQELEELRGPLGLPVERDLYFRPTTLDQIAPEMFKSSQNG</sequence>
<dbReference type="AlphaFoldDB" id="A0A1U9NLL7"/>
<evidence type="ECO:0008006" key="3">
    <source>
        <dbReference type="Google" id="ProtNLM"/>
    </source>
</evidence>
<dbReference type="Proteomes" id="UP000189674">
    <property type="component" value="Chromosome"/>
</dbReference>
<dbReference type="EMBL" id="CP019791">
    <property type="protein sequence ID" value="AQT68725.1"/>
    <property type="molecule type" value="Genomic_DNA"/>
</dbReference>